<protein>
    <submittedName>
        <fullName evidence="1">Uncharacterized protein</fullName>
    </submittedName>
</protein>
<evidence type="ECO:0000313" key="1">
    <source>
        <dbReference type="EMBL" id="TYP73382.1"/>
    </source>
</evidence>
<dbReference type="Proteomes" id="UP000323257">
    <property type="component" value="Unassembled WGS sequence"/>
</dbReference>
<evidence type="ECO:0000313" key="2">
    <source>
        <dbReference type="Proteomes" id="UP000323257"/>
    </source>
</evidence>
<dbReference type="EMBL" id="VNHS01000007">
    <property type="protein sequence ID" value="TYP73382.1"/>
    <property type="molecule type" value="Genomic_DNA"/>
</dbReference>
<keyword evidence="2" id="KW-1185">Reference proteome</keyword>
<dbReference type="RefSeq" id="WP_148930927.1">
    <property type="nucleotide sequence ID" value="NZ_VNHS01000007.1"/>
</dbReference>
<gene>
    <name evidence="1" type="ORF">BCM02_107366</name>
</gene>
<reference evidence="1 2" key="1">
    <citation type="submission" date="2019-07" db="EMBL/GenBank/DDBJ databases">
        <title>Genomic Encyclopedia of Type Strains, Phase III (KMG-III): the genomes of soil and plant-associated and newly described type strains.</title>
        <authorList>
            <person name="Whitman W."/>
        </authorList>
    </citation>
    <scope>NUCLEOTIDE SEQUENCE [LARGE SCALE GENOMIC DNA]</scope>
    <source>
        <strain evidence="1 2">BL24</strain>
    </source>
</reference>
<organism evidence="1 2">
    <name type="scientific">Paenibacillus methanolicus</name>
    <dbReference type="NCBI Taxonomy" id="582686"/>
    <lineage>
        <taxon>Bacteria</taxon>
        <taxon>Bacillati</taxon>
        <taxon>Bacillota</taxon>
        <taxon>Bacilli</taxon>
        <taxon>Bacillales</taxon>
        <taxon>Paenibacillaceae</taxon>
        <taxon>Paenibacillus</taxon>
    </lineage>
</organism>
<dbReference type="AlphaFoldDB" id="A0A5S5C4H8"/>
<sequence length="431" mass="49950">MSKKQQPKGTRTYNYMILNNKNEGATFPVAVDYSFLQDLFQIERSYREDQVVLFRRNSHPVRKYHVTEMSLRLMMTIFRRFNTEGSLIGVSIHRLYQLMNEEYEDAGSKEQFYAEVRKFIALKLISTNRSGLITQWRVESFKRGTGRFVLFNPVVFTKAFTDLPVAAQKLYLYVVSRNGQKVNTEFKEFLGEDCWLYTLTHKSRPAQVRELLRSLAALESIAGEPLFNAASVDKDALGRWALRCVPNPAYLARHQAGQHYRSIPKAKVPYSRTVGRLRMLLHSFNIGDFEFMEHGQTFLRLAQLLRNSGLKKLRFAARRLQEMMRRDPLLAADPILVLQSELADREFVQFMELSKRTGIYPFIVSDETDEFGLARPIQFYRAIRAHFSLKRFAAVCRRALPLLRGQQSALGGAGGEDFYLEDFLIERFATT</sequence>
<dbReference type="OrthoDB" id="2511064at2"/>
<proteinExistence type="predicted"/>
<accession>A0A5S5C4H8</accession>
<name>A0A5S5C4H8_9BACL</name>
<comment type="caution">
    <text evidence="1">The sequence shown here is derived from an EMBL/GenBank/DDBJ whole genome shotgun (WGS) entry which is preliminary data.</text>
</comment>